<dbReference type="GeneID" id="100204948"/>
<accession>A0ABM4CGZ1</accession>
<dbReference type="InterPro" id="IPR001806">
    <property type="entry name" value="Small_GTPase"/>
</dbReference>
<comment type="similarity">
    <text evidence="1">Belongs to the small GTPase superfamily. Rab family.</text>
</comment>
<dbReference type="SUPFAM" id="SSF52540">
    <property type="entry name" value="P-loop containing nucleoside triphosphate hydrolases"/>
    <property type="match status" value="1"/>
</dbReference>
<dbReference type="SMART" id="SM00175">
    <property type="entry name" value="RAB"/>
    <property type="match status" value="1"/>
</dbReference>
<keyword evidence="3" id="KW-0342">GTP-binding</keyword>
<keyword evidence="2" id="KW-0547">Nucleotide-binding</keyword>
<dbReference type="Gene3D" id="3.40.50.300">
    <property type="entry name" value="P-loop containing nucleotide triphosphate hydrolases"/>
    <property type="match status" value="1"/>
</dbReference>
<dbReference type="RefSeq" id="XP_065660992.1">
    <property type="nucleotide sequence ID" value="XM_065804920.1"/>
</dbReference>
<dbReference type="CDD" id="cd00154">
    <property type="entry name" value="Rab"/>
    <property type="match status" value="1"/>
</dbReference>
<evidence type="ECO:0000313" key="9">
    <source>
        <dbReference type="RefSeq" id="XP_065660992.1"/>
    </source>
</evidence>
<dbReference type="SMART" id="SM00177">
    <property type="entry name" value="ARF"/>
    <property type="match status" value="1"/>
</dbReference>
<dbReference type="RefSeq" id="XP_065660991.1">
    <property type="nucleotide sequence ID" value="XM_065804919.1"/>
</dbReference>
<evidence type="ECO:0000313" key="6">
    <source>
        <dbReference type="Proteomes" id="UP001652625"/>
    </source>
</evidence>
<evidence type="ECO:0000313" key="7">
    <source>
        <dbReference type="RefSeq" id="XP_065660990.1"/>
    </source>
</evidence>
<dbReference type="Proteomes" id="UP001652625">
    <property type="component" value="Chromosome 09"/>
</dbReference>
<dbReference type="RefSeq" id="XP_065660990.1">
    <property type="nucleotide sequence ID" value="XM_065804918.1"/>
</dbReference>
<dbReference type="PROSITE" id="PS51417">
    <property type="entry name" value="ARF"/>
    <property type="match status" value="1"/>
</dbReference>
<evidence type="ECO:0000256" key="5">
    <source>
        <dbReference type="ARBA" id="ARBA00023289"/>
    </source>
</evidence>
<keyword evidence="5" id="KW-0636">Prenylation</keyword>
<evidence type="ECO:0000256" key="2">
    <source>
        <dbReference type="ARBA" id="ARBA00022741"/>
    </source>
</evidence>
<dbReference type="Pfam" id="PF00071">
    <property type="entry name" value="Ras"/>
    <property type="match status" value="1"/>
</dbReference>
<proteinExistence type="inferred from homology"/>
<dbReference type="SMART" id="SM00176">
    <property type="entry name" value="RAN"/>
    <property type="match status" value="1"/>
</dbReference>
<dbReference type="PANTHER" id="PTHR47980">
    <property type="entry name" value="LD44762P"/>
    <property type="match status" value="1"/>
</dbReference>
<name>A0ABM4CGZ1_HYDVU</name>
<sequence length="211" mass="24180">MSVANRHSKNYDYLFKIILIGDSGVGKTSLLAKFVDEEVVQSHISTIGIDFKMRCLVISGKQVKVQIWDTAGQERYETITTQYYRRAHGIILTYDVTRHDSFVNVRKWLRYVEEFADGNVKLVLLGNKSDLTDARKVTKVEAQALAEEFKIQWFETSAYTGENVEDAFLMITRQIYVDVLRSEEDSKITEELKGNLTSFPTLENDSPKCTC</sequence>
<dbReference type="InterPro" id="IPR050305">
    <property type="entry name" value="Small_GTPase_Rab"/>
</dbReference>
<keyword evidence="4" id="KW-0449">Lipoprotein</keyword>
<evidence type="ECO:0000256" key="4">
    <source>
        <dbReference type="ARBA" id="ARBA00023288"/>
    </source>
</evidence>
<evidence type="ECO:0000256" key="1">
    <source>
        <dbReference type="ARBA" id="ARBA00006270"/>
    </source>
</evidence>
<dbReference type="InterPro" id="IPR027417">
    <property type="entry name" value="P-loop_NTPase"/>
</dbReference>
<evidence type="ECO:0000256" key="3">
    <source>
        <dbReference type="ARBA" id="ARBA00023134"/>
    </source>
</evidence>
<dbReference type="SMART" id="SM00174">
    <property type="entry name" value="RHO"/>
    <property type="match status" value="1"/>
</dbReference>
<keyword evidence="6" id="KW-1185">Reference proteome</keyword>
<dbReference type="PRINTS" id="PR00449">
    <property type="entry name" value="RASTRNSFRMNG"/>
</dbReference>
<dbReference type="SMART" id="SM00173">
    <property type="entry name" value="RAS"/>
    <property type="match status" value="1"/>
</dbReference>
<organism evidence="6 9">
    <name type="scientific">Hydra vulgaris</name>
    <name type="common">Hydra</name>
    <name type="synonym">Hydra attenuata</name>
    <dbReference type="NCBI Taxonomy" id="6087"/>
    <lineage>
        <taxon>Eukaryota</taxon>
        <taxon>Metazoa</taxon>
        <taxon>Cnidaria</taxon>
        <taxon>Hydrozoa</taxon>
        <taxon>Hydroidolina</taxon>
        <taxon>Anthoathecata</taxon>
        <taxon>Aplanulata</taxon>
        <taxon>Hydridae</taxon>
        <taxon>Hydra</taxon>
    </lineage>
</organism>
<evidence type="ECO:0000313" key="8">
    <source>
        <dbReference type="RefSeq" id="XP_065660991.1"/>
    </source>
</evidence>
<dbReference type="InterPro" id="IPR005225">
    <property type="entry name" value="Small_GTP-bd"/>
</dbReference>
<dbReference type="PROSITE" id="PS51419">
    <property type="entry name" value="RAB"/>
    <property type="match status" value="1"/>
</dbReference>
<protein>
    <submittedName>
        <fullName evidence="7 8">Uncharacterized protein LOC100204948 isoform X2</fullName>
    </submittedName>
</protein>
<dbReference type="PROSITE" id="PS51420">
    <property type="entry name" value="RHO"/>
    <property type="match status" value="1"/>
</dbReference>
<reference evidence="7 8" key="1">
    <citation type="submission" date="2025-05" db="UniProtKB">
        <authorList>
            <consortium name="RefSeq"/>
        </authorList>
    </citation>
    <scope>IDENTIFICATION</scope>
</reference>
<gene>
    <name evidence="7 8 9" type="primary">LOC100204948</name>
</gene>
<dbReference type="NCBIfam" id="TIGR00231">
    <property type="entry name" value="small_GTP"/>
    <property type="match status" value="1"/>
</dbReference>
<dbReference type="PROSITE" id="PS51421">
    <property type="entry name" value="RAS"/>
    <property type="match status" value="1"/>
</dbReference>